<proteinExistence type="inferred from homology"/>
<dbReference type="OrthoDB" id="9816060at2"/>
<evidence type="ECO:0000256" key="7">
    <source>
        <dbReference type="ARBA" id="ARBA00023136"/>
    </source>
</evidence>
<evidence type="ECO:0000256" key="8">
    <source>
        <dbReference type="SAM" id="MobiDB-lite"/>
    </source>
</evidence>
<comment type="caution">
    <text evidence="10">The sequence shown here is derived from an EMBL/GenBank/DDBJ whole genome shotgun (WGS) entry which is preliminary data.</text>
</comment>
<comment type="similarity">
    <text evidence="2">Belongs to the UPF0283 family.</text>
</comment>
<evidence type="ECO:0000256" key="5">
    <source>
        <dbReference type="ARBA" id="ARBA00022692"/>
    </source>
</evidence>
<reference evidence="10 11" key="1">
    <citation type="submission" date="2019-03" db="EMBL/GenBank/DDBJ databases">
        <title>Roseomonas sp. a novel Roseomonas species isolated from Sea whip Gorgonian.</title>
        <authorList>
            <person name="Li F."/>
            <person name="Pan X."/>
            <person name="Huang S."/>
            <person name="Li Z."/>
            <person name="Meng B."/>
        </authorList>
    </citation>
    <scope>NUCLEOTIDE SEQUENCE [LARGE SCALE GENOMIC DNA]</scope>
    <source>
        <strain evidence="10 11">M0104</strain>
    </source>
</reference>
<evidence type="ECO:0000256" key="9">
    <source>
        <dbReference type="SAM" id="Phobius"/>
    </source>
</evidence>
<evidence type="ECO:0000256" key="1">
    <source>
        <dbReference type="ARBA" id="ARBA00004429"/>
    </source>
</evidence>
<dbReference type="EMBL" id="SNVJ01000012">
    <property type="protein sequence ID" value="MXP64565.1"/>
    <property type="molecule type" value="Genomic_DNA"/>
</dbReference>
<keyword evidence="7 9" id="KW-0472">Membrane</keyword>
<keyword evidence="5 9" id="KW-0812">Transmembrane</keyword>
<keyword evidence="6 9" id="KW-1133">Transmembrane helix</keyword>
<dbReference type="Pfam" id="PF05128">
    <property type="entry name" value="DUF697"/>
    <property type="match status" value="1"/>
</dbReference>
<dbReference type="RefSeq" id="WP_160937836.1">
    <property type="nucleotide sequence ID" value="NZ_SNVJ01000012.1"/>
</dbReference>
<keyword evidence="4" id="KW-0997">Cell inner membrane</keyword>
<protein>
    <submittedName>
        <fullName evidence="10">DUF697 domain-containing protein</fullName>
    </submittedName>
</protein>
<dbReference type="PANTHER" id="PTHR39342">
    <property type="entry name" value="UPF0283 MEMBRANE PROTEIN YCJF"/>
    <property type="match status" value="1"/>
</dbReference>
<evidence type="ECO:0000256" key="6">
    <source>
        <dbReference type="ARBA" id="ARBA00022989"/>
    </source>
</evidence>
<dbReference type="InterPro" id="IPR021147">
    <property type="entry name" value="DUF697"/>
</dbReference>
<accession>A0A845BCG0</accession>
<evidence type="ECO:0000256" key="4">
    <source>
        <dbReference type="ARBA" id="ARBA00022519"/>
    </source>
</evidence>
<organism evidence="10 11">
    <name type="scientific">Teichococcus coralli</name>
    <dbReference type="NCBI Taxonomy" id="2545983"/>
    <lineage>
        <taxon>Bacteria</taxon>
        <taxon>Pseudomonadati</taxon>
        <taxon>Pseudomonadota</taxon>
        <taxon>Alphaproteobacteria</taxon>
        <taxon>Acetobacterales</taxon>
        <taxon>Roseomonadaceae</taxon>
        <taxon>Roseomonas</taxon>
    </lineage>
</organism>
<evidence type="ECO:0000256" key="2">
    <source>
        <dbReference type="ARBA" id="ARBA00008255"/>
    </source>
</evidence>
<evidence type="ECO:0000313" key="10">
    <source>
        <dbReference type="EMBL" id="MXP64565.1"/>
    </source>
</evidence>
<keyword evidence="3" id="KW-1003">Cell membrane</keyword>
<dbReference type="Proteomes" id="UP000460715">
    <property type="component" value="Unassembled WGS sequence"/>
</dbReference>
<sequence length="310" mass="31460">MSTDPGWADEPSRPTKTVDPSLGPALLEPEAGGLIRHGAPVDLAVPQARAKGAGWLASFGTFGAAAGLLVLGSFGLGLGLMLDDLFAASPVLGWLGAALGAGVGGLMLVALGREWRALRRLDALDALAEAVRETPDGARPPAALLRWAEGVARRLPEAAAAVAELHRAGSMAEARGLLATGLLPVLDARVKAMGRQAAAQVFLTAAVLPSPALDAGAMALIGLRLMRQVAVLHGVRPGAAVLWRLLRRLALSAGLTAGADLVAEAGVEQFVEGHAAKLAGGAAGAAVAARRMLRLAGATAECCRPTRALR</sequence>
<comment type="subcellular location">
    <subcellularLocation>
        <location evidence="1">Cell inner membrane</location>
        <topology evidence="1">Multi-pass membrane protein</topology>
    </subcellularLocation>
</comment>
<feature type="transmembrane region" description="Helical" evidence="9">
    <location>
        <begin position="91"/>
        <end position="111"/>
    </location>
</feature>
<gene>
    <name evidence="10" type="ORF">E0493_14530</name>
</gene>
<dbReference type="AlphaFoldDB" id="A0A845BCG0"/>
<dbReference type="InterPro" id="IPR006507">
    <property type="entry name" value="UPF0283"/>
</dbReference>
<feature type="region of interest" description="Disordered" evidence="8">
    <location>
        <begin position="1"/>
        <end position="24"/>
    </location>
</feature>
<name>A0A845BCG0_9PROT</name>
<evidence type="ECO:0000313" key="11">
    <source>
        <dbReference type="Proteomes" id="UP000460715"/>
    </source>
</evidence>
<dbReference type="GO" id="GO:0005886">
    <property type="term" value="C:plasma membrane"/>
    <property type="evidence" value="ECO:0007669"/>
    <property type="project" value="UniProtKB-SubCell"/>
</dbReference>
<feature type="transmembrane region" description="Helical" evidence="9">
    <location>
        <begin position="55"/>
        <end position="79"/>
    </location>
</feature>
<evidence type="ECO:0000256" key="3">
    <source>
        <dbReference type="ARBA" id="ARBA00022475"/>
    </source>
</evidence>
<dbReference type="PANTHER" id="PTHR39342:SF1">
    <property type="entry name" value="UPF0283 MEMBRANE PROTEIN YCJF"/>
    <property type="match status" value="1"/>
</dbReference>
<keyword evidence="11" id="KW-1185">Reference proteome</keyword>